<reference evidence="18" key="1">
    <citation type="submission" date="2014-05" db="EMBL/GenBank/DDBJ databases">
        <title>The transcriptome of the halophilic microalga Tetraselmis sp. GSL018 isolated from the Great Salt Lake, Utah.</title>
        <authorList>
            <person name="Jinkerson R.E."/>
            <person name="D'Adamo S."/>
            <person name="Posewitz M.C."/>
        </authorList>
    </citation>
    <scope>NUCLEOTIDE SEQUENCE</scope>
    <source>
        <strain evidence="18">GSL018</strain>
    </source>
</reference>
<keyword evidence="11" id="KW-0007">Acetylation</keyword>
<evidence type="ECO:0000256" key="12">
    <source>
        <dbReference type="ARBA" id="ARBA00023128"/>
    </source>
</evidence>
<evidence type="ECO:0000256" key="14">
    <source>
        <dbReference type="ARBA" id="ARBA00030192"/>
    </source>
</evidence>
<evidence type="ECO:0000256" key="16">
    <source>
        <dbReference type="SAM" id="MobiDB-lite"/>
    </source>
</evidence>
<dbReference type="GO" id="GO:0005743">
    <property type="term" value="C:mitochondrial inner membrane"/>
    <property type="evidence" value="ECO:0007669"/>
    <property type="project" value="UniProtKB-SubCell"/>
</dbReference>
<evidence type="ECO:0000259" key="17">
    <source>
        <dbReference type="Pfam" id="PF05347"/>
    </source>
</evidence>
<keyword evidence="6" id="KW-0813">Transport</keyword>
<evidence type="ECO:0000256" key="15">
    <source>
        <dbReference type="ARBA" id="ARBA00032528"/>
    </source>
</evidence>
<feature type="region of interest" description="Disordered" evidence="16">
    <location>
        <begin position="23"/>
        <end position="69"/>
    </location>
</feature>
<dbReference type="Pfam" id="PF05347">
    <property type="entry name" value="Complex1_LYR"/>
    <property type="match status" value="1"/>
</dbReference>
<proteinExistence type="inferred from homology"/>
<protein>
    <recommendedName>
        <fullName evidence="5">NADH dehydrogenase [ubiquinone] 1 beta subcomplex subunit 9</fullName>
    </recommendedName>
    <alternativeName>
        <fullName evidence="14">Complex I-B22</fullName>
    </alternativeName>
    <alternativeName>
        <fullName evidence="15">NADH-ubiquinone oxidoreductase B22 subunit</fullName>
    </alternativeName>
</protein>
<sequence>MGLLFFPPARLGPPSASDWCVSSRRRPLASLPSRNARRVSPSHALPHRTASFHGASPSPTSDRPRWTSPIAGPPLSAGLVSLKRQPPVDLALCSTPFFPPEKLMTHRVRVMQLYRHILKDIRNWVFSQDVWMKEASLLRAQFDACKHVSDPALVETLIARAEKNLGEWRHPNPYIVPHMFGGSLYARNPPVPKEIKIQMDFGQEE</sequence>
<keyword evidence="9" id="KW-0999">Mitochondrion inner membrane</keyword>
<keyword evidence="8" id="KW-0679">Respiratory chain</keyword>
<evidence type="ECO:0000256" key="5">
    <source>
        <dbReference type="ARBA" id="ARBA00018684"/>
    </source>
</evidence>
<name>A0A061RMM1_9CHLO</name>
<evidence type="ECO:0000313" key="18">
    <source>
        <dbReference type="EMBL" id="JAC71796.1"/>
    </source>
</evidence>
<evidence type="ECO:0000256" key="2">
    <source>
        <dbReference type="ARBA" id="ARBA00004443"/>
    </source>
</evidence>
<gene>
    <name evidence="18" type="primary">NDUFB9</name>
    <name evidence="18" type="ORF">TSPGSL018_1130</name>
</gene>
<evidence type="ECO:0000256" key="11">
    <source>
        <dbReference type="ARBA" id="ARBA00022990"/>
    </source>
</evidence>
<feature type="domain" description="Complex 1 LYR protein" evidence="17">
    <location>
        <begin position="109"/>
        <end position="166"/>
    </location>
</feature>
<dbReference type="PANTHER" id="PTHR12868">
    <property type="entry name" value="NADH-UBIQUINONE OXIDOREDUCTASE B22 SUBUNIT"/>
    <property type="match status" value="1"/>
</dbReference>
<evidence type="ECO:0000256" key="6">
    <source>
        <dbReference type="ARBA" id="ARBA00022448"/>
    </source>
</evidence>
<dbReference type="PANTHER" id="PTHR12868:SF0">
    <property type="entry name" value="NADH DEHYDROGENASE [UBIQUINONE] 1 BETA SUBCOMPLEX SUBUNIT 9"/>
    <property type="match status" value="1"/>
</dbReference>
<comment type="subcellular location">
    <subcellularLocation>
        <location evidence="2">Mitochondrion inner membrane</location>
        <topology evidence="2">Peripheral membrane protein</topology>
        <orientation evidence="2">Matrix side</orientation>
    </subcellularLocation>
</comment>
<keyword evidence="12" id="KW-0496">Mitochondrion</keyword>
<evidence type="ECO:0000256" key="13">
    <source>
        <dbReference type="ARBA" id="ARBA00023136"/>
    </source>
</evidence>
<comment type="similarity">
    <text evidence="3">Belongs to the complex I LYR family.</text>
</comment>
<evidence type="ECO:0000256" key="3">
    <source>
        <dbReference type="ARBA" id="ARBA00009508"/>
    </source>
</evidence>
<evidence type="ECO:0000256" key="1">
    <source>
        <dbReference type="ARBA" id="ARBA00002920"/>
    </source>
</evidence>
<evidence type="ECO:0000256" key="10">
    <source>
        <dbReference type="ARBA" id="ARBA00022982"/>
    </source>
</evidence>
<dbReference type="InterPro" id="IPR008011">
    <property type="entry name" value="Complex1_LYR_dom"/>
</dbReference>
<organism evidence="18">
    <name type="scientific">Tetraselmis sp. GSL018</name>
    <dbReference type="NCBI Taxonomy" id="582737"/>
    <lineage>
        <taxon>Eukaryota</taxon>
        <taxon>Viridiplantae</taxon>
        <taxon>Chlorophyta</taxon>
        <taxon>core chlorophytes</taxon>
        <taxon>Chlorodendrophyceae</taxon>
        <taxon>Chlorodendrales</taxon>
        <taxon>Chlorodendraceae</taxon>
        <taxon>Tetraselmis</taxon>
    </lineage>
</organism>
<evidence type="ECO:0000256" key="7">
    <source>
        <dbReference type="ARBA" id="ARBA00022553"/>
    </source>
</evidence>
<keyword evidence="7" id="KW-0597">Phosphoprotein</keyword>
<dbReference type="InterPro" id="IPR033034">
    <property type="entry name" value="NDUFB9"/>
</dbReference>
<keyword evidence="13" id="KW-0472">Membrane</keyword>
<dbReference type="AlphaFoldDB" id="A0A061RMM1"/>
<keyword evidence="10" id="KW-0249">Electron transport</keyword>
<keyword evidence="18" id="KW-0830">Ubiquinone</keyword>
<comment type="function">
    <text evidence="1">Accessory subunit of the mitochondrial membrane respiratory chain NADH dehydrogenase (Complex I), that is believed to be not involved in catalysis. Complex I functions in the transfer of electrons from NADH to the respiratory chain. The immediate electron acceptor for the enzyme is believed to be ubiquinone.</text>
</comment>
<evidence type="ECO:0000256" key="9">
    <source>
        <dbReference type="ARBA" id="ARBA00022792"/>
    </source>
</evidence>
<dbReference type="InterPro" id="IPR045292">
    <property type="entry name" value="Complex1_LYR_NDUFB9_LYRM3"/>
</dbReference>
<comment type="subunit">
    <text evidence="4">Mammalian complex I is composed of 45 different subunits.</text>
</comment>
<dbReference type="EMBL" id="GBEZ01014267">
    <property type="protein sequence ID" value="JAC71796.1"/>
    <property type="molecule type" value="Transcribed_RNA"/>
</dbReference>
<accession>A0A061RMM1</accession>
<evidence type="ECO:0000256" key="4">
    <source>
        <dbReference type="ARBA" id="ARBA00011790"/>
    </source>
</evidence>
<dbReference type="GO" id="GO:0006120">
    <property type="term" value="P:mitochondrial electron transport, NADH to ubiquinone"/>
    <property type="evidence" value="ECO:0007669"/>
    <property type="project" value="InterPro"/>
</dbReference>
<dbReference type="CDD" id="cd20263">
    <property type="entry name" value="Complex1_LYR_NDUFB9_LYRM3"/>
    <property type="match status" value="1"/>
</dbReference>
<evidence type="ECO:0000256" key="8">
    <source>
        <dbReference type="ARBA" id="ARBA00022660"/>
    </source>
</evidence>